<dbReference type="InterPro" id="IPR006626">
    <property type="entry name" value="PbH1"/>
</dbReference>
<feature type="domain" description="Right handed beta helix" evidence="2">
    <location>
        <begin position="665"/>
        <end position="844"/>
    </location>
</feature>
<dbReference type="SUPFAM" id="SSF51126">
    <property type="entry name" value="Pectin lyase-like"/>
    <property type="match status" value="4"/>
</dbReference>
<sequence>MLLALALVMTGCGGDGSAPDPSATGPVTCAPGEAPLDDGRCQPAGLPLDMPCPPGEMPLDDGRCQPAGLPPDMPCSPGEMPLEGGGCQPAGLPPDMLCAPGEMPLEGGSCQRAGVPPVACGQGFEPDGRRGCVPILPEGPCPPGQMAIPGESECHEVAPCGDGDYGSIPVDATTQFVNSAYTGTDSDGTQAKPWRQIQDGIDHARSGATVAVAAGRYAEDLLIRGKRVRLWGRCPALVEVVGTEAQFATVEVLDGNASHSEVRSLAITGPRVGFLTSGASDVLVDRAWIHDSNDVGVQIEDSLSPTSVVVSASLIEATNAVGVAILGADTTFQSTVIRATRPDSGGAYGHGIQIENGTLARAELTLRRSLLERNRMAGVLAFGSDVTIEASVVRDTQPDGDGTAGRGLSLEYDPATRERANVTLRSSLLERNHEIGMFVAASDATIEASVVRDTQPQSDGTGGTGIHVEDFGRGRRATLALRASLVEDNHGVGVSIEGSDATVDATVVRGTQPLTDGTGGRGIDVFGTRNERATLALRASLLEHNHDTGVVVGGSIATIEATIVRGTQPARDGAGGAGITVQYGTTADERAMLTLRNSLLEQNHYAGVNVLGSDATVEATVVRDTQPLLDEIGGVGIAILESLDTQERAKATLRAVLLSQNHGAGVLVSGSDATVEAIVARDTQPFTDGTGGHGVEIQNGNGRSEATVRASLLEHNRNAGVLVAGSDATIETTVVRGTQVSRNETDASGVTIQGDRIGGRSEVTVRASLLEQNQDRGMEILGSDATIEATVIRDTQTRSDGTNGLGALIAYYPTTKERAKVTLRGSLVEQNRDVGVFVQGADATIEATVVRDTQLSGDEASGAGIEAVDDMDAHERASLMLRTSRLDRNHNLGVWIGGSEATIEATVVRDTQPRSDGWRGHGIHIQDNDQTHERAKATLRGVLVEQNHSFGVTVFGSDATIEASAVRSTKGGNAGTRGDGVAVHSSDSPATATITSTAIESNARAGISSFSAAVVLVSSAVRCNKLDLNGREEVEGQRFTFDGSKDNVCGCDAPVSPCPVETATLSPPERISPSEPLP</sequence>
<name>A0A150SU91_SORCE</name>
<dbReference type="InterPro" id="IPR011050">
    <property type="entry name" value="Pectin_lyase_fold/virulence"/>
</dbReference>
<dbReference type="AlphaFoldDB" id="A0A150SU91"/>
<dbReference type="EMBL" id="JEMC01001578">
    <property type="protein sequence ID" value="KYF96085.1"/>
    <property type="molecule type" value="Genomic_DNA"/>
</dbReference>
<comment type="caution">
    <text evidence="3">The sequence shown here is derived from an EMBL/GenBank/DDBJ whole genome shotgun (WGS) entry which is preliminary data.</text>
</comment>
<evidence type="ECO:0000259" key="2">
    <source>
        <dbReference type="Pfam" id="PF13229"/>
    </source>
</evidence>
<accession>A0A150SU91</accession>
<evidence type="ECO:0000256" key="1">
    <source>
        <dbReference type="SAM" id="MobiDB-lite"/>
    </source>
</evidence>
<dbReference type="Pfam" id="PF13229">
    <property type="entry name" value="Beta_helix"/>
    <property type="match status" value="3"/>
</dbReference>
<dbReference type="SMART" id="SM00710">
    <property type="entry name" value="PbH1"/>
    <property type="match status" value="13"/>
</dbReference>
<reference evidence="3 4" key="1">
    <citation type="submission" date="2014-02" db="EMBL/GenBank/DDBJ databases">
        <title>The small core and large imbalanced accessory genome model reveals a collaborative survival strategy of Sorangium cellulosum strains in nature.</title>
        <authorList>
            <person name="Han K."/>
            <person name="Peng R."/>
            <person name="Blom J."/>
            <person name="Li Y.-Z."/>
        </authorList>
    </citation>
    <scope>NUCLEOTIDE SEQUENCE [LARGE SCALE GENOMIC DNA]</scope>
    <source>
        <strain evidence="3 4">So0149</strain>
    </source>
</reference>
<evidence type="ECO:0000313" key="3">
    <source>
        <dbReference type="EMBL" id="KYF96085.1"/>
    </source>
</evidence>
<feature type="domain" description="Right handed beta helix" evidence="2">
    <location>
        <begin position="348"/>
        <end position="502"/>
    </location>
</feature>
<protein>
    <recommendedName>
        <fullName evidence="2">Right handed beta helix domain-containing protein</fullName>
    </recommendedName>
</protein>
<evidence type="ECO:0000313" key="4">
    <source>
        <dbReference type="Proteomes" id="UP000075515"/>
    </source>
</evidence>
<feature type="region of interest" description="Disordered" evidence="1">
    <location>
        <begin position="1059"/>
        <end position="1078"/>
    </location>
</feature>
<gene>
    <name evidence="3" type="ORF">BE18_49975</name>
</gene>
<dbReference type="Proteomes" id="UP000075515">
    <property type="component" value="Unassembled WGS sequence"/>
</dbReference>
<organism evidence="3 4">
    <name type="scientific">Sorangium cellulosum</name>
    <name type="common">Polyangium cellulosum</name>
    <dbReference type="NCBI Taxonomy" id="56"/>
    <lineage>
        <taxon>Bacteria</taxon>
        <taxon>Pseudomonadati</taxon>
        <taxon>Myxococcota</taxon>
        <taxon>Polyangia</taxon>
        <taxon>Polyangiales</taxon>
        <taxon>Polyangiaceae</taxon>
        <taxon>Sorangium</taxon>
    </lineage>
</organism>
<dbReference type="InterPro" id="IPR012334">
    <property type="entry name" value="Pectin_lyas_fold"/>
</dbReference>
<dbReference type="Gene3D" id="2.160.20.10">
    <property type="entry name" value="Single-stranded right-handed beta-helix, Pectin lyase-like"/>
    <property type="match status" value="2"/>
</dbReference>
<proteinExistence type="predicted"/>
<feature type="domain" description="Right handed beta helix" evidence="2">
    <location>
        <begin position="880"/>
        <end position="1015"/>
    </location>
</feature>
<dbReference type="InterPro" id="IPR039448">
    <property type="entry name" value="Beta_helix"/>
</dbReference>